<gene>
    <name evidence="1" type="ORF">TGAMA5MH_00491</name>
</gene>
<organism evidence="1 2">
    <name type="scientific">Trichoderma gamsii</name>
    <dbReference type="NCBI Taxonomy" id="398673"/>
    <lineage>
        <taxon>Eukaryota</taxon>
        <taxon>Fungi</taxon>
        <taxon>Dikarya</taxon>
        <taxon>Ascomycota</taxon>
        <taxon>Pezizomycotina</taxon>
        <taxon>Sordariomycetes</taxon>
        <taxon>Hypocreomycetidae</taxon>
        <taxon>Hypocreales</taxon>
        <taxon>Hypocreaceae</taxon>
        <taxon>Trichoderma</taxon>
    </lineage>
</organism>
<accession>A0A2K0TSG1</accession>
<proteinExistence type="predicted"/>
<comment type="caution">
    <text evidence="1">The sequence shown here is derived from an EMBL/GenBank/DDBJ whole genome shotgun (WGS) entry which is preliminary data.</text>
</comment>
<protein>
    <submittedName>
        <fullName evidence="1">Uncharacterized protein</fullName>
    </submittedName>
</protein>
<dbReference type="EMBL" id="MTYH01000007">
    <property type="protein sequence ID" value="PNP48453.1"/>
    <property type="molecule type" value="Genomic_DNA"/>
</dbReference>
<reference evidence="1 2" key="1">
    <citation type="submission" date="2017-02" db="EMBL/GenBank/DDBJ databases">
        <title>Genomes of Trichoderma spp. with biocontrol activity.</title>
        <authorList>
            <person name="Gardiner D."/>
            <person name="Kazan K."/>
            <person name="Vos C."/>
            <person name="Harvey P."/>
        </authorList>
    </citation>
    <scope>NUCLEOTIDE SEQUENCE [LARGE SCALE GENOMIC DNA]</scope>
    <source>
        <strain evidence="1 2">A5MH</strain>
    </source>
</reference>
<dbReference type="AlphaFoldDB" id="A0A2K0TSG1"/>
<dbReference type="Proteomes" id="UP000236546">
    <property type="component" value="Unassembled WGS sequence"/>
</dbReference>
<evidence type="ECO:0000313" key="1">
    <source>
        <dbReference type="EMBL" id="PNP48453.1"/>
    </source>
</evidence>
<sequence length="38" mass="3991">MSSHASPGIAKANKPALLTADTLDLDTFNPLIPTWPGK</sequence>
<evidence type="ECO:0000313" key="2">
    <source>
        <dbReference type="Proteomes" id="UP000236546"/>
    </source>
</evidence>
<name>A0A2K0TSG1_9HYPO</name>